<evidence type="ECO:0000256" key="1">
    <source>
        <dbReference type="ARBA" id="ARBA00004141"/>
    </source>
</evidence>
<evidence type="ECO:0000256" key="3">
    <source>
        <dbReference type="ARBA" id="ARBA00022448"/>
    </source>
</evidence>
<dbReference type="PANTHER" id="PTHR22601">
    <property type="entry name" value="ISP4 LIKE PROTEIN"/>
    <property type="match status" value="1"/>
</dbReference>
<comment type="caution">
    <text evidence="10">The sequence shown here is derived from an EMBL/GenBank/DDBJ whole genome shotgun (WGS) entry which is preliminary data.</text>
</comment>
<gene>
    <name evidence="10" type="ORF">BN7_2429</name>
</gene>
<dbReference type="Proteomes" id="UP000009328">
    <property type="component" value="Unassembled WGS sequence"/>
</dbReference>
<feature type="transmembrane region" description="Helical" evidence="9">
    <location>
        <begin position="590"/>
        <end position="611"/>
    </location>
</feature>
<evidence type="ECO:0000256" key="4">
    <source>
        <dbReference type="ARBA" id="ARBA00022692"/>
    </source>
</evidence>
<evidence type="ECO:0000256" key="2">
    <source>
        <dbReference type="ARBA" id="ARBA00008807"/>
    </source>
</evidence>
<dbReference type="HOGENOM" id="CLU_004965_1_0_1"/>
<feature type="transmembrane region" description="Helical" evidence="9">
    <location>
        <begin position="815"/>
        <end position="832"/>
    </location>
</feature>
<evidence type="ECO:0000256" key="9">
    <source>
        <dbReference type="SAM" id="Phobius"/>
    </source>
</evidence>
<evidence type="ECO:0000313" key="11">
    <source>
        <dbReference type="Proteomes" id="UP000009328"/>
    </source>
</evidence>
<dbReference type="GO" id="GO:0015031">
    <property type="term" value="P:protein transport"/>
    <property type="evidence" value="ECO:0007669"/>
    <property type="project" value="UniProtKB-KW"/>
</dbReference>
<keyword evidence="8 9" id="KW-0472">Membrane</keyword>
<reference evidence="10 11" key="1">
    <citation type="journal article" date="2012" name="Eukaryot. Cell">
        <title>Draft genome sequence of Wickerhamomyces ciferrii NRRL Y-1031 F-60-10.</title>
        <authorList>
            <person name="Schneider J."/>
            <person name="Andrea H."/>
            <person name="Blom J."/>
            <person name="Jaenicke S."/>
            <person name="Ruckert C."/>
            <person name="Schorsch C."/>
            <person name="Szczepanowski R."/>
            <person name="Farwick M."/>
            <person name="Goesmann A."/>
            <person name="Puhler A."/>
            <person name="Schaffer S."/>
            <person name="Tauch A."/>
            <person name="Kohler T."/>
            <person name="Brinkrolf K."/>
        </authorList>
    </citation>
    <scope>NUCLEOTIDE SEQUENCE [LARGE SCALE GENOMIC DNA]</scope>
    <source>
        <strain evidence="11">ATCC 14091 / BCRC 22168 / CBS 111 / JCM 3599 / NBRC 0793 / NRRL Y-1031 F-60-10</strain>
    </source>
</reference>
<keyword evidence="4 9" id="KW-0812">Transmembrane</keyword>
<accession>K0KNC7</accession>
<feature type="transmembrane region" description="Helical" evidence="9">
    <location>
        <begin position="288"/>
        <end position="307"/>
    </location>
</feature>
<dbReference type="EMBL" id="CAIF01000055">
    <property type="protein sequence ID" value="CCH42884.1"/>
    <property type="molecule type" value="Genomic_DNA"/>
</dbReference>
<dbReference type="NCBIfam" id="TIGR00728">
    <property type="entry name" value="OPT_sfam"/>
    <property type="match status" value="1"/>
</dbReference>
<feature type="transmembrane region" description="Helical" evidence="9">
    <location>
        <begin position="392"/>
        <end position="410"/>
    </location>
</feature>
<dbReference type="NCBIfam" id="TIGR00727">
    <property type="entry name" value="ISP4_OPT"/>
    <property type="match status" value="1"/>
</dbReference>
<dbReference type="InterPro" id="IPR004813">
    <property type="entry name" value="OPT"/>
</dbReference>
<feature type="transmembrane region" description="Helical" evidence="9">
    <location>
        <begin position="352"/>
        <end position="372"/>
    </location>
</feature>
<dbReference type="eggNOG" id="KOG2262">
    <property type="taxonomic scope" value="Eukaryota"/>
</dbReference>
<keyword evidence="3" id="KW-0813">Transport</keyword>
<feature type="transmembrane region" description="Helical" evidence="9">
    <location>
        <begin position="645"/>
        <end position="665"/>
    </location>
</feature>
<evidence type="ECO:0000256" key="8">
    <source>
        <dbReference type="ARBA" id="ARBA00023136"/>
    </source>
</evidence>
<dbReference type="AlphaFoldDB" id="K0KNC7"/>
<keyword evidence="6" id="KW-0653">Protein transport</keyword>
<dbReference type="InParanoid" id="K0KNC7"/>
<comment type="subcellular location">
    <subcellularLocation>
        <location evidence="1">Membrane</location>
        <topology evidence="1">Multi-pass membrane protein</topology>
    </subcellularLocation>
</comment>
<evidence type="ECO:0000256" key="7">
    <source>
        <dbReference type="ARBA" id="ARBA00022989"/>
    </source>
</evidence>
<protein>
    <submittedName>
        <fullName evidence="10">Oligopeptide transporter</fullName>
    </submittedName>
</protein>
<feature type="transmembrane region" description="Helical" evidence="9">
    <location>
        <begin position="771"/>
        <end position="789"/>
    </location>
</feature>
<dbReference type="Pfam" id="PF03169">
    <property type="entry name" value="OPT"/>
    <property type="match status" value="1"/>
</dbReference>
<dbReference type="FunCoup" id="K0KNC7">
    <property type="interactions" value="38"/>
</dbReference>
<organism evidence="10 11">
    <name type="scientific">Wickerhamomyces ciferrii (strain ATCC 14091 / BCRC 22168 / CBS 111 / JCM 3599 / NBRC 0793 / NRRL Y-1031 F-60-10)</name>
    <name type="common">Yeast</name>
    <name type="synonym">Pichia ciferrii</name>
    <dbReference type="NCBI Taxonomy" id="1206466"/>
    <lineage>
        <taxon>Eukaryota</taxon>
        <taxon>Fungi</taxon>
        <taxon>Dikarya</taxon>
        <taxon>Ascomycota</taxon>
        <taxon>Saccharomycotina</taxon>
        <taxon>Saccharomycetes</taxon>
        <taxon>Phaffomycetales</taxon>
        <taxon>Wickerhamomycetaceae</taxon>
        <taxon>Wickerhamomyces</taxon>
    </lineage>
</organism>
<feature type="transmembrane region" description="Helical" evidence="9">
    <location>
        <begin position="617"/>
        <end position="638"/>
    </location>
</feature>
<keyword evidence="5" id="KW-0571">Peptide transport</keyword>
<keyword evidence="7 9" id="KW-1133">Transmembrane helix</keyword>
<comment type="similarity">
    <text evidence="2">Belongs to the oligopeptide OPT transporter family.</text>
</comment>
<feature type="transmembrane region" description="Helical" evidence="9">
    <location>
        <begin position="256"/>
        <end position="276"/>
    </location>
</feature>
<feature type="transmembrane region" description="Helical" evidence="9">
    <location>
        <begin position="495"/>
        <end position="517"/>
    </location>
</feature>
<feature type="transmembrane region" description="Helical" evidence="9">
    <location>
        <begin position="705"/>
        <end position="723"/>
    </location>
</feature>
<keyword evidence="11" id="KW-1185">Reference proteome</keyword>
<dbReference type="GO" id="GO:0016020">
    <property type="term" value="C:membrane"/>
    <property type="evidence" value="ECO:0007669"/>
    <property type="project" value="UniProtKB-SubCell"/>
</dbReference>
<dbReference type="InterPro" id="IPR004648">
    <property type="entry name" value="Oligpept_transpt"/>
</dbReference>
<evidence type="ECO:0000256" key="6">
    <source>
        <dbReference type="ARBA" id="ARBA00022927"/>
    </source>
</evidence>
<feature type="transmembrane region" description="Helical" evidence="9">
    <location>
        <begin position="422"/>
        <end position="448"/>
    </location>
</feature>
<evidence type="ECO:0000256" key="5">
    <source>
        <dbReference type="ARBA" id="ARBA00022856"/>
    </source>
</evidence>
<dbReference type="GO" id="GO:0035673">
    <property type="term" value="F:oligopeptide transmembrane transporter activity"/>
    <property type="evidence" value="ECO:0007669"/>
    <property type="project" value="InterPro"/>
</dbReference>
<sequence length="913" mass="104618">MSADKSDIKENIELEYDVNKGTVLSKINSHDEISFSESDLNKNQNQFDEERIVAYFETLSDESIQHLLTKTGHGNDINHDNKDDLTFDLKFILDKIIDMTNVRVLNIFKQIYEDHEGDANFPIYDWNFIESVINNDINIEENSQINFEAKLSAVLIHYHSPYPEVRAVTDLVNDPNEPIETIRSWTLAIIWLTIQSGIKEFFAHRFPSISLSNSVVSILLYASGKLWEYIIPNVTINFFGKKLQTNPGPYFFKEQMFASLMTSVAAANVYVSYNIVTQVKFYHQNWLTFGFQFLLVMSTQLMGLSFAGILRKFVIYPVRSMWPTILPSIALNRALLKPERKENINGWKISKFKFFWTAFGSMFIYFWLPNFLFQALSTFSWITWISPNNFNLTTITGFNSGLGLNPVATFDWNIITSLISPLVLPFYVSVNIFAGMFISFFAIVGIYYSNYKWSGYLPINSNGIFTNEGTSFKVEKVLTNGLLDNEKYQNYSPPFYTAGNIVLYSAFFMFYPFAFLYNTAKEWKTIHFALSLMYENAKETVQSIKNREMFKRKKTTNEIDQSKNLASSTLAKYNDPHSKMMAQYKEVPDSYYWGILIFSLFLAILCVKVYPDTKTPVWGIFFTVGINFAFLVPLCILLSVTGQQVGLNVLVELIVGYALPGNGVAMMTLKALGYNIDGQADNFISCQKSAHYTRVPIRAMFRGQLIGVVIQAFVFLGVVNWSLTNIEGMCDPKQPQKFTCAGERTFYSSSVLWGVIGPKKVFNGLYPTMKYAFLIGFLVALLFIAIRYFKPKLLPNNFEPTVFITGMINWAPHNFSYIISAMYFAFFFAYYIKRKYIAWFEKYNYVLSAALDAGVAFSAVIIFFAVQFHPKYVDWWGNNIVNKGIEGGEGQTSLYDITLTDRGYFGPERGHLP</sequence>
<proteinExistence type="inferred from homology"/>
<name>K0KNC7_WICCF</name>
<feature type="transmembrane region" description="Helical" evidence="9">
    <location>
        <begin position="844"/>
        <end position="866"/>
    </location>
</feature>
<evidence type="ECO:0000313" key="10">
    <source>
        <dbReference type="EMBL" id="CCH42884.1"/>
    </source>
</evidence>